<dbReference type="EMBL" id="CAACVR010000023">
    <property type="protein sequence ID" value="VEU22340.1"/>
    <property type="molecule type" value="Genomic_DNA"/>
</dbReference>
<dbReference type="AlphaFoldDB" id="A0A448YN56"/>
<dbReference type="FunFam" id="3.90.110.10:FF:000009">
    <property type="entry name" value="Malate dehydrogenase"/>
    <property type="match status" value="1"/>
</dbReference>
<dbReference type="InterPro" id="IPR036291">
    <property type="entry name" value="NAD(P)-bd_dom_sf"/>
</dbReference>
<proteinExistence type="inferred from homology"/>
<dbReference type="InterPro" id="IPR022383">
    <property type="entry name" value="Lactate/malate_DH_C"/>
</dbReference>
<dbReference type="STRING" id="13370.A0A448YN56"/>
<feature type="binding site" evidence="9">
    <location>
        <position position="124"/>
    </location>
    <ligand>
        <name>substrate</name>
    </ligand>
</feature>
<dbReference type="OrthoDB" id="4069699at2759"/>
<evidence type="ECO:0000256" key="2">
    <source>
        <dbReference type="ARBA" id="ARBA00011738"/>
    </source>
</evidence>
<dbReference type="InterPro" id="IPR001557">
    <property type="entry name" value="L-lactate/malate_DH"/>
</dbReference>
<evidence type="ECO:0000256" key="11">
    <source>
        <dbReference type="RuleBase" id="RU003369"/>
    </source>
</evidence>
<comment type="similarity">
    <text evidence="1">Belongs to the LDH/MDH superfamily. MDH type 1 family.</text>
</comment>
<dbReference type="GO" id="GO:0019752">
    <property type="term" value="P:carboxylic acid metabolic process"/>
    <property type="evidence" value="ECO:0007669"/>
    <property type="project" value="InterPro"/>
</dbReference>
<evidence type="ECO:0000256" key="5">
    <source>
        <dbReference type="ARBA" id="ARBA00023002"/>
    </source>
</evidence>
<dbReference type="FunFam" id="3.40.50.720:FF:000017">
    <property type="entry name" value="Malate dehydrogenase"/>
    <property type="match status" value="1"/>
</dbReference>
<evidence type="ECO:0000256" key="3">
    <source>
        <dbReference type="ARBA" id="ARBA00012995"/>
    </source>
</evidence>
<dbReference type="GO" id="GO:0006099">
    <property type="term" value="P:tricarboxylic acid cycle"/>
    <property type="evidence" value="ECO:0007669"/>
    <property type="project" value="UniProtKB-KW"/>
</dbReference>
<evidence type="ECO:0000259" key="13">
    <source>
        <dbReference type="Pfam" id="PF02866"/>
    </source>
</evidence>
<dbReference type="EC" id="1.1.1.37" evidence="3"/>
<evidence type="ECO:0000256" key="10">
    <source>
        <dbReference type="PIRSR" id="PIRSR000102-3"/>
    </source>
</evidence>
<dbReference type="GO" id="GO:0030060">
    <property type="term" value="F:L-malate dehydrogenase (NAD+) activity"/>
    <property type="evidence" value="ECO:0007669"/>
    <property type="project" value="UniProtKB-EC"/>
</dbReference>
<dbReference type="Gene3D" id="3.90.110.10">
    <property type="entry name" value="Lactate dehydrogenase/glycoside hydrolase, family 4, C-terminal"/>
    <property type="match status" value="1"/>
</dbReference>
<evidence type="ECO:0000256" key="8">
    <source>
        <dbReference type="PIRSR" id="PIRSR000102-1"/>
    </source>
</evidence>
<dbReference type="InterPro" id="IPR015955">
    <property type="entry name" value="Lactate_DH/Glyco_Ohase_4_C"/>
</dbReference>
<organism evidence="14 15">
    <name type="scientific">Brettanomyces naardenensis</name>
    <name type="common">Yeast</name>
    <dbReference type="NCBI Taxonomy" id="13370"/>
    <lineage>
        <taxon>Eukaryota</taxon>
        <taxon>Fungi</taxon>
        <taxon>Dikarya</taxon>
        <taxon>Ascomycota</taxon>
        <taxon>Saccharomycotina</taxon>
        <taxon>Pichiomycetes</taxon>
        <taxon>Pichiales</taxon>
        <taxon>Pichiaceae</taxon>
        <taxon>Brettanomyces</taxon>
    </lineage>
</organism>
<dbReference type="Pfam" id="PF00056">
    <property type="entry name" value="Ldh_1_N"/>
    <property type="match status" value="1"/>
</dbReference>
<accession>A0A448YN56</accession>
<dbReference type="CDD" id="cd01337">
    <property type="entry name" value="MDH_glyoxysomal_mitochondrial"/>
    <property type="match status" value="1"/>
</dbReference>
<feature type="binding site" evidence="10">
    <location>
        <begin position="8"/>
        <end position="14"/>
    </location>
    <ligand>
        <name>NAD(+)</name>
        <dbReference type="ChEBI" id="CHEBI:57540"/>
    </ligand>
</feature>
<feature type="domain" description="Lactate/malate dehydrogenase C-terminal" evidence="13">
    <location>
        <begin position="152"/>
        <end position="333"/>
    </location>
</feature>
<feature type="active site" description="Proton acceptor" evidence="8">
    <location>
        <position position="190"/>
    </location>
</feature>
<evidence type="ECO:0000313" key="14">
    <source>
        <dbReference type="EMBL" id="VEU22340.1"/>
    </source>
</evidence>
<dbReference type="PANTHER" id="PTHR11540">
    <property type="entry name" value="MALATE AND LACTATE DEHYDROGENASE"/>
    <property type="match status" value="1"/>
</dbReference>
<dbReference type="Gene3D" id="3.40.50.720">
    <property type="entry name" value="NAD(P)-binding Rossmann-like Domain"/>
    <property type="match status" value="1"/>
</dbReference>
<comment type="catalytic activity">
    <reaction evidence="7">
        <text>(S)-malate + NAD(+) = oxaloacetate + NADH + H(+)</text>
        <dbReference type="Rhea" id="RHEA:21432"/>
        <dbReference type="ChEBI" id="CHEBI:15378"/>
        <dbReference type="ChEBI" id="CHEBI:15589"/>
        <dbReference type="ChEBI" id="CHEBI:16452"/>
        <dbReference type="ChEBI" id="CHEBI:57540"/>
        <dbReference type="ChEBI" id="CHEBI:57945"/>
        <dbReference type="EC" id="1.1.1.37"/>
    </reaction>
</comment>
<evidence type="ECO:0000256" key="9">
    <source>
        <dbReference type="PIRSR" id="PIRSR000102-2"/>
    </source>
</evidence>
<keyword evidence="6 10" id="KW-0520">NAD</keyword>
<feature type="domain" description="Lactate/malate dehydrogenase N-terminal" evidence="12">
    <location>
        <begin position="2"/>
        <end position="150"/>
    </location>
</feature>
<feature type="binding site" evidence="10">
    <location>
        <begin position="122"/>
        <end position="124"/>
    </location>
    <ligand>
        <name>NAD(+)</name>
        <dbReference type="ChEBI" id="CHEBI:57540"/>
    </ligand>
</feature>
<dbReference type="Pfam" id="PF02866">
    <property type="entry name" value="Ldh_1_C"/>
    <property type="match status" value="1"/>
</dbReference>
<dbReference type="GO" id="GO:0005829">
    <property type="term" value="C:cytosol"/>
    <property type="evidence" value="ECO:0007669"/>
    <property type="project" value="TreeGrafter"/>
</dbReference>
<evidence type="ECO:0000259" key="12">
    <source>
        <dbReference type="Pfam" id="PF00056"/>
    </source>
</evidence>
<keyword evidence="15" id="KW-1185">Reference proteome</keyword>
<protein>
    <recommendedName>
        <fullName evidence="3">malate dehydrogenase</fullName>
        <ecNumber evidence="3">1.1.1.37</ecNumber>
    </recommendedName>
</protein>
<dbReference type="InterPro" id="IPR001236">
    <property type="entry name" value="Lactate/malate_DH_N"/>
</dbReference>
<keyword evidence="5 11" id="KW-0560">Oxidoreductase</keyword>
<dbReference type="InParanoid" id="A0A448YN56"/>
<sequence length="338" mass="36071">MVKVTVLGAAGGIGQPLSLLLRLNPHVTELALFDIVNSEGVAVDLSHIPTKQKVYGYGPKSKTDTTQLKAALKDADVVVIPAGVPRKPGMTRNDLFKINASIVKGLVHQAGLVCPNAFICIISNPVNSTVPIAVEELKKLGAYNPAKVFGITTLDNLRLEEFLSLALKRVNGASIDPADLRGDAISIGGHSGSTIVPVLNSWASSLPSSVYDTLLHRVQYGGDEVVKAKNGRGSATLSMATAGYRFVSHLVEALADDLIVDEVAFIKFDELPAKGIPNIVSSQISYFSLPFKLGRSGVKFVQFPKNLSDKETKLVGIAVKQLRGEIDTGVEFVHHSKL</sequence>
<feature type="binding site" evidence="10">
    <location>
        <position position="34"/>
    </location>
    <ligand>
        <name>NAD(+)</name>
        <dbReference type="ChEBI" id="CHEBI:57540"/>
    </ligand>
</feature>
<feature type="binding site" evidence="10">
    <location>
        <position position="99"/>
    </location>
    <ligand>
        <name>NAD(+)</name>
        <dbReference type="ChEBI" id="CHEBI:57540"/>
    </ligand>
</feature>
<reference evidence="14 15" key="1">
    <citation type="submission" date="2018-12" db="EMBL/GenBank/DDBJ databases">
        <authorList>
            <person name="Tiukova I."/>
            <person name="Dainat J."/>
        </authorList>
    </citation>
    <scope>NUCLEOTIDE SEQUENCE [LARGE SCALE GENOMIC DNA]</scope>
</reference>
<dbReference type="PANTHER" id="PTHR11540:SF16">
    <property type="entry name" value="MALATE DEHYDROGENASE, MITOCHONDRIAL"/>
    <property type="match status" value="1"/>
</dbReference>
<feature type="binding site" evidence="9">
    <location>
        <position position="86"/>
    </location>
    <ligand>
        <name>substrate</name>
    </ligand>
</feature>
<feature type="binding site" evidence="9">
    <location>
        <position position="92"/>
    </location>
    <ligand>
        <name>substrate</name>
    </ligand>
</feature>
<comment type="subunit">
    <text evidence="2">Homodimer.</text>
</comment>
<dbReference type="NCBIfam" id="TIGR01772">
    <property type="entry name" value="MDH_euk_gproteo"/>
    <property type="match status" value="1"/>
</dbReference>
<evidence type="ECO:0000256" key="6">
    <source>
        <dbReference type="ARBA" id="ARBA00023027"/>
    </source>
</evidence>
<evidence type="ECO:0000256" key="4">
    <source>
        <dbReference type="ARBA" id="ARBA00022532"/>
    </source>
</evidence>
<feature type="binding site" evidence="9">
    <location>
        <position position="158"/>
    </location>
    <ligand>
        <name>substrate</name>
    </ligand>
</feature>
<dbReference type="SUPFAM" id="SSF56327">
    <property type="entry name" value="LDH C-terminal domain-like"/>
    <property type="match status" value="1"/>
</dbReference>
<dbReference type="Proteomes" id="UP000290900">
    <property type="component" value="Unassembled WGS sequence"/>
</dbReference>
<dbReference type="InterPro" id="IPR010097">
    <property type="entry name" value="Malate_DH_type1"/>
</dbReference>
<dbReference type="SUPFAM" id="SSF51735">
    <property type="entry name" value="NAD(P)-binding Rossmann-fold domains"/>
    <property type="match status" value="1"/>
</dbReference>
<gene>
    <name evidence="14" type="ORF">BRENAR_LOCUS3071</name>
</gene>
<keyword evidence="4" id="KW-0816">Tricarboxylic acid cycle</keyword>
<evidence type="ECO:0000256" key="7">
    <source>
        <dbReference type="ARBA" id="ARBA00048313"/>
    </source>
</evidence>
<dbReference type="PIRSF" id="PIRSF000102">
    <property type="entry name" value="Lac_mal_DH"/>
    <property type="match status" value="1"/>
</dbReference>
<name>A0A448YN56_BRENA</name>
<feature type="binding site" evidence="10">
    <location>
        <position position="239"/>
    </location>
    <ligand>
        <name>NAD(+)</name>
        <dbReference type="ChEBI" id="CHEBI:57540"/>
    </ligand>
</feature>
<evidence type="ECO:0000256" key="1">
    <source>
        <dbReference type="ARBA" id="ARBA00008824"/>
    </source>
</evidence>
<evidence type="ECO:0000313" key="15">
    <source>
        <dbReference type="Proteomes" id="UP000290900"/>
    </source>
</evidence>